<dbReference type="SUPFAM" id="SSF51735">
    <property type="entry name" value="NAD(P)-binding Rossmann-fold domains"/>
    <property type="match status" value="1"/>
</dbReference>
<name>G1Q2J7_MYOLU</name>
<evidence type="ECO:0000256" key="17">
    <source>
        <dbReference type="ARBA" id="ARBA00023242"/>
    </source>
</evidence>
<dbReference type="GO" id="GO:0004365">
    <property type="term" value="F:glyceraldehyde-3-phosphate dehydrogenase (NAD+) (phosphorylating) activity"/>
    <property type="evidence" value="ECO:0007669"/>
    <property type="project" value="UniProtKB-EC"/>
</dbReference>
<dbReference type="InterPro" id="IPR020828">
    <property type="entry name" value="GlycerAld_3-P_DH_NAD(P)-bd"/>
</dbReference>
<comment type="catalytic activity">
    <reaction evidence="20">
        <text>D-glyceraldehyde 3-phosphate + phosphate + NAD(+) = (2R)-3-phospho-glyceroyl phosphate + NADH + H(+)</text>
        <dbReference type="Rhea" id="RHEA:10300"/>
        <dbReference type="ChEBI" id="CHEBI:15378"/>
        <dbReference type="ChEBI" id="CHEBI:43474"/>
        <dbReference type="ChEBI" id="CHEBI:57540"/>
        <dbReference type="ChEBI" id="CHEBI:57604"/>
        <dbReference type="ChEBI" id="CHEBI:57945"/>
        <dbReference type="ChEBI" id="CHEBI:59776"/>
        <dbReference type="EC" id="1.2.1.12"/>
    </reaction>
</comment>
<evidence type="ECO:0000256" key="9">
    <source>
        <dbReference type="ARBA" id="ARBA00022679"/>
    </source>
</evidence>
<comment type="subcellular location">
    <subcellularLocation>
        <location evidence="2">Cytoplasm</location>
        <location evidence="2">Cytoskeleton</location>
    </subcellularLocation>
    <subcellularLocation>
        <location evidence="3">Cytoplasm</location>
        <location evidence="3">Cytosol</location>
    </subcellularLocation>
    <subcellularLocation>
        <location evidence="1">Nucleus</location>
    </subcellularLocation>
</comment>
<proteinExistence type="inferred from homology"/>
<feature type="domain" description="Glyceraldehyde 3-phosphate dehydrogenase NAD(P) binding" evidence="22">
    <location>
        <begin position="2"/>
        <end position="96"/>
    </location>
</feature>
<comment type="subunit">
    <text evidence="19">Homotetramer. Interacts with TPPP; the interaction is direct. Interacts (when S-nitrosylated) with SIAH1; leading to nuclear translocation. Interacts with RILPL1/GOSPEL, leading to prevent the interaction between GAPDH and SIAH1 and prevent nuclear translocation. Interacts with CHP1; the interaction increases the binding of CHP1 with microtubules. Associates with microtubules. Interacts with EIF1AD, USP25, PRKCI and WARS1. Interacts with phosphorylated RPL13A; inhibited by oxidatively-modified low-densitity lipoprotein (LDL(ox)). Component of the GAIT complex. Interacts with FKBP6; leading to inhibit GAPDH catalytic activity. Interacts with TRAF2, promoting TRAF2 ubiquitination. Interacts with TRAF3, promoting TRAF3 ubiquitination.</text>
</comment>
<keyword evidence="10" id="KW-0053">Apoptosis</keyword>
<evidence type="ECO:0000256" key="2">
    <source>
        <dbReference type="ARBA" id="ARBA00004245"/>
    </source>
</evidence>
<dbReference type="InterPro" id="IPR036291">
    <property type="entry name" value="NAD(P)-bd_dom_sf"/>
</dbReference>
<dbReference type="GO" id="GO:0006417">
    <property type="term" value="P:regulation of translation"/>
    <property type="evidence" value="ECO:0007669"/>
    <property type="project" value="UniProtKB-KW"/>
</dbReference>
<keyword evidence="24" id="KW-1185">Reference proteome</keyword>
<keyword evidence="17" id="KW-0539">Nucleus</keyword>
<organism evidence="23 24">
    <name type="scientific">Myotis lucifugus</name>
    <name type="common">Little brown bat</name>
    <dbReference type="NCBI Taxonomy" id="59463"/>
    <lineage>
        <taxon>Eukaryota</taxon>
        <taxon>Metazoa</taxon>
        <taxon>Chordata</taxon>
        <taxon>Craniata</taxon>
        <taxon>Vertebrata</taxon>
        <taxon>Euteleostomi</taxon>
        <taxon>Mammalia</taxon>
        <taxon>Eutheria</taxon>
        <taxon>Laurasiatheria</taxon>
        <taxon>Chiroptera</taxon>
        <taxon>Yangochiroptera</taxon>
        <taxon>Vespertilionidae</taxon>
        <taxon>Myotis</taxon>
    </lineage>
</organism>
<comment type="similarity">
    <text evidence="5">Belongs to the glyceraldehyde-3-phosphate dehydrogenase family.</text>
</comment>
<evidence type="ECO:0000256" key="6">
    <source>
        <dbReference type="ARBA" id="ARBA00013119"/>
    </source>
</evidence>
<evidence type="ECO:0000256" key="19">
    <source>
        <dbReference type="ARBA" id="ARBA00046997"/>
    </source>
</evidence>
<reference evidence="23" key="2">
    <citation type="submission" date="2025-08" db="UniProtKB">
        <authorList>
            <consortium name="Ensembl"/>
        </authorList>
    </citation>
    <scope>IDENTIFICATION</scope>
</reference>
<evidence type="ECO:0000256" key="3">
    <source>
        <dbReference type="ARBA" id="ARBA00004514"/>
    </source>
</evidence>
<dbReference type="GO" id="GO:0005856">
    <property type="term" value="C:cytoskeleton"/>
    <property type="evidence" value="ECO:0007669"/>
    <property type="project" value="UniProtKB-SubCell"/>
</dbReference>
<dbReference type="SMART" id="SM00846">
    <property type="entry name" value="Gp_dh_N"/>
    <property type="match status" value="1"/>
</dbReference>
<dbReference type="STRING" id="59463.ENSMLUP00000017930"/>
<dbReference type="GO" id="GO:0051287">
    <property type="term" value="F:NAD binding"/>
    <property type="evidence" value="ECO:0007669"/>
    <property type="project" value="InterPro"/>
</dbReference>
<protein>
    <recommendedName>
        <fullName evidence="7">Glyceraldehyde-3-phosphate dehydrogenase</fullName>
        <ecNumber evidence="6">1.2.1.12</ecNumber>
    </recommendedName>
    <alternativeName>
        <fullName evidence="18">Peptidyl-cysteine S-nitrosylase GAPDH</fullName>
    </alternativeName>
</protein>
<dbReference type="HOGENOM" id="CLU_030140_0_1_1"/>
<dbReference type="Pfam" id="PF02800">
    <property type="entry name" value="Gp_dh_C"/>
    <property type="match status" value="1"/>
</dbReference>
<comment type="pathway">
    <text evidence="4">Carbohydrate degradation; glycolysis; pyruvate from D-glyceraldehyde 3-phosphate: step 1/5.</text>
</comment>
<evidence type="ECO:0000259" key="22">
    <source>
        <dbReference type="SMART" id="SM00846"/>
    </source>
</evidence>
<dbReference type="GO" id="GO:0005829">
    <property type="term" value="C:cytosol"/>
    <property type="evidence" value="ECO:0007669"/>
    <property type="project" value="UniProtKB-SubCell"/>
</dbReference>
<evidence type="ECO:0000256" key="12">
    <source>
        <dbReference type="ARBA" id="ARBA00022845"/>
    </source>
</evidence>
<keyword evidence="12" id="KW-0810">Translation regulation</keyword>
<accession>G1Q2J7</accession>
<reference evidence="23" key="3">
    <citation type="submission" date="2025-09" db="UniProtKB">
        <authorList>
            <consortium name="Ensembl"/>
        </authorList>
    </citation>
    <scope>IDENTIFICATION</scope>
</reference>
<dbReference type="GO" id="GO:0005634">
    <property type="term" value="C:nucleus"/>
    <property type="evidence" value="ECO:0007669"/>
    <property type="project" value="UniProtKB-SubCell"/>
</dbReference>
<dbReference type="Gene3D" id="3.30.360.10">
    <property type="entry name" value="Dihydrodipicolinate Reductase, domain 2"/>
    <property type="match status" value="1"/>
</dbReference>
<evidence type="ECO:0000256" key="15">
    <source>
        <dbReference type="ARBA" id="ARBA00023152"/>
    </source>
</evidence>
<comment type="catalytic activity">
    <reaction evidence="21">
        <text>S-nitroso-L-cysteinyl-[GAPDH] + L-cysteinyl-[protein] = L-cysteinyl-[GAPDH] + S-nitroso-L-cysteinyl-[protein]</text>
        <dbReference type="Rhea" id="RHEA:66684"/>
        <dbReference type="Rhea" id="RHEA-COMP:10131"/>
        <dbReference type="Rhea" id="RHEA-COMP:17089"/>
        <dbReference type="Rhea" id="RHEA-COMP:17090"/>
        <dbReference type="Rhea" id="RHEA-COMP:17091"/>
        <dbReference type="ChEBI" id="CHEBI:29950"/>
        <dbReference type="ChEBI" id="CHEBI:149494"/>
    </reaction>
    <physiologicalReaction direction="left-to-right" evidence="21">
        <dbReference type="Rhea" id="RHEA:66685"/>
    </physiologicalReaction>
</comment>
<dbReference type="SUPFAM" id="SSF55347">
    <property type="entry name" value="Glyceraldehyde-3-phosphate dehydrogenase-like, C-terminal domain"/>
    <property type="match status" value="1"/>
</dbReference>
<dbReference type="GeneTree" id="ENSGT00940000153112"/>
<evidence type="ECO:0000256" key="16">
    <source>
        <dbReference type="ARBA" id="ARBA00023212"/>
    </source>
</evidence>
<dbReference type="EC" id="1.2.1.12" evidence="6"/>
<dbReference type="Gene3D" id="3.40.50.720">
    <property type="entry name" value="NAD(P)-binding Rossmann-like Domain"/>
    <property type="match status" value="1"/>
</dbReference>
<dbReference type="InterPro" id="IPR020831">
    <property type="entry name" value="GlycerAld/Erythrose_P_DH"/>
</dbReference>
<keyword evidence="16" id="KW-0206">Cytoskeleton</keyword>
<reference evidence="23 24" key="1">
    <citation type="journal article" date="2011" name="Nature">
        <title>A high-resolution map of human evolutionary constraint using 29 mammals.</title>
        <authorList>
            <person name="Lindblad-Toh K."/>
            <person name="Garber M."/>
            <person name="Zuk O."/>
            <person name="Lin M.F."/>
            <person name="Parker B.J."/>
            <person name="Washietl S."/>
            <person name="Kheradpour P."/>
            <person name="Ernst J."/>
            <person name="Jordan G."/>
            <person name="Mauceli E."/>
            <person name="Ward L.D."/>
            <person name="Lowe C.B."/>
            <person name="Holloway A.K."/>
            <person name="Clamp M."/>
            <person name="Gnerre S."/>
            <person name="Alfoldi J."/>
            <person name="Beal K."/>
            <person name="Chang J."/>
            <person name="Clawson H."/>
            <person name="Cuff J."/>
            <person name="Di Palma F."/>
            <person name="Fitzgerald S."/>
            <person name="Flicek P."/>
            <person name="Guttman M."/>
            <person name="Hubisz M.J."/>
            <person name="Jaffe D.B."/>
            <person name="Jungreis I."/>
            <person name="Kent W.J."/>
            <person name="Kostka D."/>
            <person name="Lara M."/>
            <person name="Martins A.L."/>
            <person name="Massingham T."/>
            <person name="Moltke I."/>
            <person name="Raney B.J."/>
            <person name="Rasmussen M.D."/>
            <person name="Robinson J."/>
            <person name="Stark A."/>
            <person name="Vilella A.J."/>
            <person name="Wen J."/>
            <person name="Xie X."/>
            <person name="Zody M.C."/>
            <person name="Baldwin J."/>
            <person name="Bloom T."/>
            <person name="Chin C.W."/>
            <person name="Heiman D."/>
            <person name="Nicol R."/>
            <person name="Nusbaum C."/>
            <person name="Young S."/>
            <person name="Wilkinson J."/>
            <person name="Worley K.C."/>
            <person name="Kovar C.L."/>
            <person name="Muzny D.M."/>
            <person name="Gibbs R.A."/>
            <person name="Cree A."/>
            <person name="Dihn H.H."/>
            <person name="Fowler G."/>
            <person name="Jhangiani S."/>
            <person name="Joshi V."/>
            <person name="Lee S."/>
            <person name="Lewis L.R."/>
            <person name="Nazareth L.V."/>
            <person name="Okwuonu G."/>
            <person name="Santibanez J."/>
            <person name="Warren W.C."/>
            <person name="Mardis E.R."/>
            <person name="Weinstock G.M."/>
            <person name="Wilson R.K."/>
            <person name="Delehaunty K."/>
            <person name="Dooling D."/>
            <person name="Fronik C."/>
            <person name="Fulton L."/>
            <person name="Fulton B."/>
            <person name="Graves T."/>
            <person name="Minx P."/>
            <person name="Sodergren E."/>
            <person name="Birney E."/>
            <person name="Margulies E.H."/>
            <person name="Herrero J."/>
            <person name="Green E.D."/>
            <person name="Haussler D."/>
            <person name="Siepel A."/>
            <person name="Goldman N."/>
            <person name="Pollard K.S."/>
            <person name="Pedersen J.S."/>
            <person name="Lander E.S."/>
            <person name="Kellis M."/>
        </authorList>
    </citation>
    <scope>NUCLEOTIDE SEQUENCE [LARGE SCALE GENOMIC DNA]</scope>
</reference>
<dbReference type="GO" id="GO:0006096">
    <property type="term" value="P:glycolytic process"/>
    <property type="evidence" value="ECO:0007669"/>
    <property type="project" value="UniProtKB-KW"/>
</dbReference>
<dbReference type="AlphaFoldDB" id="G1Q2J7"/>
<evidence type="ECO:0000256" key="8">
    <source>
        <dbReference type="ARBA" id="ARBA00022490"/>
    </source>
</evidence>
<keyword evidence="15" id="KW-0324">Glycolysis</keyword>
<evidence type="ECO:0000256" key="18">
    <source>
        <dbReference type="ARBA" id="ARBA00031890"/>
    </source>
</evidence>
<keyword evidence="13" id="KW-0560">Oxidoreductase</keyword>
<evidence type="ECO:0000256" key="4">
    <source>
        <dbReference type="ARBA" id="ARBA00004869"/>
    </source>
</evidence>
<dbReference type="PANTHER" id="PTHR10836:SF111">
    <property type="entry name" value="GLYCERALDEHYDE-3-PHOSPHATE DEHYDROGENASE"/>
    <property type="match status" value="1"/>
</dbReference>
<keyword evidence="11" id="KW-0702">S-nitrosylation</keyword>
<dbReference type="Proteomes" id="UP000001074">
    <property type="component" value="Unassembled WGS sequence"/>
</dbReference>
<sequence>QIFIFNFNSPHVKFKGTDKAGNGKVVINEKSTSIFQEPDSANFKWEILVLIHWCHHLKGRSRRVIISAPVADPMFVMGVNHDKYDNSLKIVRNASCTTLRAKVIHDKYSILKGLRPAVHAITATEKTVEDPSGKLWHDGRGAAQHIIPASTGTAKAVGKVITDLNGKFTGMAFYVPTPNVLVFYLISYLKKTVKDDIKKVVKQAGIRGS</sequence>
<dbReference type="GO" id="GO:0016740">
    <property type="term" value="F:transferase activity"/>
    <property type="evidence" value="ECO:0007669"/>
    <property type="project" value="UniProtKB-KW"/>
</dbReference>
<keyword evidence="14" id="KW-0520">NAD</keyword>
<dbReference type="PANTHER" id="PTHR10836">
    <property type="entry name" value="GLYCERALDEHYDE 3-PHOSPHATE DEHYDROGENASE"/>
    <property type="match status" value="1"/>
</dbReference>
<evidence type="ECO:0000256" key="14">
    <source>
        <dbReference type="ARBA" id="ARBA00023027"/>
    </source>
</evidence>
<evidence type="ECO:0000313" key="23">
    <source>
        <dbReference type="Ensembl" id="ENSMLUP00000017930.1"/>
    </source>
</evidence>
<dbReference type="OMA" id="LSCTINY"/>
<dbReference type="Ensembl" id="ENSMLUT00000026916.1">
    <property type="protein sequence ID" value="ENSMLUP00000017930.1"/>
    <property type="gene ID" value="ENSMLUG00000026794.1"/>
</dbReference>
<evidence type="ECO:0000256" key="13">
    <source>
        <dbReference type="ARBA" id="ARBA00023002"/>
    </source>
</evidence>
<evidence type="ECO:0000313" key="24">
    <source>
        <dbReference type="Proteomes" id="UP000001074"/>
    </source>
</evidence>
<dbReference type="GO" id="GO:0006915">
    <property type="term" value="P:apoptotic process"/>
    <property type="evidence" value="ECO:0007669"/>
    <property type="project" value="UniProtKB-KW"/>
</dbReference>
<keyword evidence="9" id="KW-0808">Transferase</keyword>
<dbReference type="PRINTS" id="PR00078">
    <property type="entry name" value="G3PDHDRGNASE"/>
</dbReference>
<evidence type="ECO:0000256" key="21">
    <source>
        <dbReference type="ARBA" id="ARBA00048005"/>
    </source>
</evidence>
<keyword evidence="8" id="KW-0963">Cytoplasm</keyword>
<evidence type="ECO:0000256" key="20">
    <source>
        <dbReference type="ARBA" id="ARBA00047698"/>
    </source>
</evidence>
<dbReference type="eggNOG" id="KOG0657">
    <property type="taxonomic scope" value="Eukaryota"/>
</dbReference>
<evidence type="ECO:0000256" key="10">
    <source>
        <dbReference type="ARBA" id="ARBA00022703"/>
    </source>
</evidence>
<evidence type="ECO:0000256" key="1">
    <source>
        <dbReference type="ARBA" id="ARBA00004123"/>
    </source>
</evidence>
<dbReference type="InterPro" id="IPR020829">
    <property type="entry name" value="GlycerAld_3-P_DH_cat"/>
</dbReference>
<evidence type="ECO:0000256" key="7">
    <source>
        <dbReference type="ARBA" id="ARBA00021022"/>
    </source>
</evidence>
<dbReference type="EMBL" id="AAPE02014055">
    <property type="status" value="NOT_ANNOTATED_CDS"/>
    <property type="molecule type" value="Genomic_DNA"/>
</dbReference>
<dbReference type="InParanoid" id="G1Q2J7"/>
<evidence type="ECO:0000256" key="5">
    <source>
        <dbReference type="ARBA" id="ARBA00007406"/>
    </source>
</evidence>
<evidence type="ECO:0000256" key="11">
    <source>
        <dbReference type="ARBA" id="ARBA00022799"/>
    </source>
</evidence>